<name>A0ABM1NJI1_NICVS</name>
<proteinExistence type="predicted"/>
<organism evidence="3 4">
    <name type="scientific">Nicrophorus vespilloides</name>
    <name type="common">Boreal carrion beetle</name>
    <dbReference type="NCBI Taxonomy" id="110193"/>
    <lineage>
        <taxon>Eukaryota</taxon>
        <taxon>Metazoa</taxon>
        <taxon>Ecdysozoa</taxon>
        <taxon>Arthropoda</taxon>
        <taxon>Hexapoda</taxon>
        <taxon>Insecta</taxon>
        <taxon>Pterygota</taxon>
        <taxon>Neoptera</taxon>
        <taxon>Endopterygota</taxon>
        <taxon>Coleoptera</taxon>
        <taxon>Polyphaga</taxon>
        <taxon>Staphyliniformia</taxon>
        <taxon>Silphidae</taxon>
        <taxon>Nicrophorinae</taxon>
        <taxon>Nicrophorus</taxon>
    </lineage>
</organism>
<dbReference type="PANTHER" id="PTHR23259:SF70">
    <property type="entry name" value="ACCESSORY GLAND PROTEIN ACP62F-RELATED"/>
    <property type="match status" value="1"/>
</dbReference>
<keyword evidence="3" id="KW-1185">Reference proteome</keyword>
<dbReference type="SUPFAM" id="SSF57567">
    <property type="entry name" value="Serine protease inhibitors"/>
    <property type="match status" value="3"/>
</dbReference>
<evidence type="ECO:0000256" key="1">
    <source>
        <dbReference type="ARBA" id="ARBA00023157"/>
    </source>
</evidence>
<dbReference type="CDD" id="cd19941">
    <property type="entry name" value="TIL"/>
    <property type="match status" value="2"/>
</dbReference>
<dbReference type="PANTHER" id="PTHR23259">
    <property type="entry name" value="RIDDLE"/>
    <property type="match status" value="1"/>
</dbReference>
<protein>
    <submittedName>
        <fullName evidence="4">Fibulin-5-like</fullName>
    </submittedName>
</protein>
<sequence>MRSVLLLLCFGFIHAQNDGQTVTPTAVTDPTIQTPTTTDSTIAPSTICSVNETLSVGGYDCSTCQNPRSSCAFQTETKCYCKVGFIRDSSKRCIRPQDCSSLNACSLNETYSDAGYSCHNCDNYKTEICNLDRRTSCYCNPGFVRNVGDNLCIGIEDCVIYEGTNCRPNSTYSEIGYDCMTCDNRQNHHCPLSRVAKCYCNPGYIRVFGSERCVKSEDCNVLQQNVSDMCKNRWTRNCRGCFRTCTYNKRNRNHCPEVCRRCDCPNGQVRDTETGRCIHRAEQCGKNEVFISWGSACYSNERSCIPPMPVKAMSPIRSLCSIFLLTLEMTYF</sequence>
<dbReference type="Proteomes" id="UP000695000">
    <property type="component" value="Unplaced"/>
</dbReference>
<evidence type="ECO:0000313" key="4">
    <source>
        <dbReference type="RefSeq" id="XP_017786981.1"/>
    </source>
</evidence>
<evidence type="ECO:0000256" key="2">
    <source>
        <dbReference type="SAM" id="SignalP"/>
    </source>
</evidence>
<feature type="chain" id="PRO_5046219319" evidence="2">
    <location>
        <begin position="16"/>
        <end position="332"/>
    </location>
</feature>
<keyword evidence="1" id="KW-1015">Disulfide bond</keyword>
<reference evidence="4" key="1">
    <citation type="submission" date="2025-08" db="UniProtKB">
        <authorList>
            <consortium name="RefSeq"/>
        </authorList>
    </citation>
    <scope>IDENTIFICATION</scope>
    <source>
        <tissue evidence="4">Whole Larva</tissue>
    </source>
</reference>
<gene>
    <name evidence="4" type="primary">LOC108569804</name>
</gene>
<keyword evidence="2" id="KW-0732">Signal</keyword>
<feature type="signal peptide" evidence="2">
    <location>
        <begin position="1"/>
        <end position="15"/>
    </location>
</feature>
<dbReference type="GeneID" id="108569804"/>
<accession>A0ABM1NJI1</accession>
<dbReference type="Gene3D" id="2.10.25.10">
    <property type="entry name" value="Laminin"/>
    <property type="match status" value="3"/>
</dbReference>
<evidence type="ECO:0000313" key="3">
    <source>
        <dbReference type="Proteomes" id="UP000695000"/>
    </source>
</evidence>
<dbReference type="InterPro" id="IPR051368">
    <property type="entry name" value="SerProtInhib-TIL_Domain"/>
</dbReference>
<dbReference type="RefSeq" id="XP_017786981.1">
    <property type="nucleotide sequence ID" value="XM_017931492.1"/>
</dbReference>
<dbReference type="InterPro" id="IPR036084">
    <property type="entry name" value="Ser_inhib-like_sf"/>
</dbReference>